<evidence type="ECO:0000256" key="4">
    <source>
        <dbReference type="ARBA" id="ARBA00022989"/>
    </source>
</evidence>
<feature type="transmembrane region" description="Helical" evidence="6">
    <location>
        <begin position="309"/>
        <end position="334"/>
    </location>
</feature>
<gene>
    <name evidence="7" type="ORF">G3N56_09915</name>
</gene>
<keyword evidence="5 6" id="KW-0472">Membrane</keyword>
<feature type="transmembrane region" description="Helical" evidence="6">
    <location>
        <begin position="156"/>
        <end position="175"/>
    </location>
</feature>
<dbReference type="InterPro" id="IPR050833">
    <property type="entry name" value="Poly_Biosynth_Transport"/>
</dbReference>
<evidence type="ECO:0000256" key="6">
    <source>
        <dbReference type="SAM" id="Phobius"/>
    </source>
</evidence>
<keyword evidence="2" id="KW-1003">Cell membrane</keyword>
<keyword evidence="8" id="KW-1185">Reference proteome</keyword>
<feature type="transmembrane region" description="Helical" evidence="6">
    <location>
        <begin position="456"/>
        <end position="473"/>
    </location>
</feature>
<organism evidence="7 8">
    <name type="scientific">Desulfolutivibrio sulfodismutans</name>
    <dbReference type="NCBI Taxonomy" id="63561"/>
    <lineage>
        <taxon>Bacteria</taxon>
        <taxon>Pseudomonadati</taxon>
        <taxon>Thermodesulfobacteriota</taxon>
        <taxon>Desulfovibrionia</taxon>
        <taxon>Desulfovibrionales</taxon>
        <taxon>Desulfovibrionaceae</taxon>
        <taxon>Desulfolutivibrio</taxon>
    </lineage>
</organism>
<feature type="transmembrane region" description="Helical" evidence="6">
    <location>
        <begin position="270"/>
        <end position="288"/>
    </location>
</feature>
<feature type="transmembrane region" description="Helical" evidence="6">
    <location>
        <begin position="120"/>
        <end position="144"/>
    </location>
</feature>
<keyword evidence="3 6" id="KW-0812">Transmembrane</keyword>
<sequence>MTTEETAPDAPAAPQHGILGKFLKLAGAQWMRDSLHTLFLILLARESSNTYGGFMLAFGLGQFILFLGEFGLNQPLVASLSRRYARTGEILAQYTVIKAALFVAGMAGVVGMAWQQGYDAQLVGLVAVISLGVGLEPLSGTFFVACRVRGRQDQEALIRAVAAVLGYGWAFATLLAGAGPLWMGLFKVVENAANLAGGVLVTLRGEQWNRFDLGRKAMLRIWGTTRNGAPFLIMALAAITYNKSNLFFLQRAGGQEAVARYSVTWELVDGVSVLVCSLLLSNVLFPLFSRLWKTGREEFHRLARVSAQWLLALALPIVFVLTVESDRLIGLIYGPDYAEAVWLQKYLAPTVLVAFLHNLAAYLMLSQGRQRLLLVIYLAGLALNLALCATLIPAQPLAGAALAILITKAAVAVATTGYCQKTVGLFTLRTLSPILLAAGLGMVLYLGLGPFVFRELAEAAAIAPMLTLLARLWRRRVLAPAAG</sequence>
<dbReference type="Proteomes" id="UP000469724">
    <property type="component" value="Unassembled WGS sequence"/>
</dbReference>
<evidence type="ECO:0000256" key="1">
    <source>
        <dbReference type="ARBA" id="ARBA00004651"/>
    </source>
</evidence>
<comment type="caution">
    <text evidence="7">The sequence shown here is derived from an EMBL/GenBank/DDBJ whole genome shotgun (WGS) entry which is preliminary data.</text>
</comment>
<feature type="transmembrane region" description="Helical" evidence="6">
    <location>
        <begin position="346"/>
        <end position="365"/>
    </location>
</feature>
<name>A0A7K3NLJ4_9BACT</name>
<keyword evidence="4 6" id="KW-1133">Transmembrane helix</keyword>
<feature type="transmembrane region" description="Helical" evidence="6">
    <location>
        <begin position="51"/>
        <end position="70"/>
    </location>
</feature>
<proteinExistence type="predicted"/>
<protein>
    <submittedName>
        <fullName evidence="7">Polysaccharide biosynthesis protein</fullName>
    </submittedName>
</protein>
<dbReference type="Pfam" id="PF13440">
    <property type="entry name" value="Polysacc_synt_3"/>
    <property type="match status" value="1"/>
</dbReference>
<dbReference type="EMBL" id="JAAGRQ010000035">
    <property type="protein sequence ID" value="NDY57058.1"/>
    <property type="molecule type" value="Genomic_DNA"/>
</dbReference>
<evidence type="ECO:0000256" key="3">
    <source>
        <dbReference type="ARBA" id="ARBA00022692"/>
    </source>
</evidence>
<dbReference type="PANTHER" id="PTHR30250:SF11">
    <property type="entry name" value="O-ANTIGEN TRANSPORTER-RELATED"/>
    <property type="match status" value="1"/>
</dbReference>
<evidence type="ECO:0000313" key="8">
    <source>
        <dbReference type="Proteomes" id="UP000469724"/>
    </source>
</evidence>
<evidence type="ECO:0000256" key="2">
    <source>
        <dbReference type="ARBA" id="ARBA00022475"/>
    </source>
</evidence>
<dbReference type="GO" id="GO:0005886">
    <property type="term" value="C:plasma membrane"/>
    <property type="evidence" value="ECO:0007669"/>
    <property type="project" value="UniProtKB-SubCell"/>
</dbReference>
<reference evidence="7 8" key="1">
    <citation type="submission" date="2020-02" db="EMBL/GenBank/DDBJ databases">
        <title>Comparative genomics of sulfur disproportionating microorganisms.</title>
        <authorList>
            <person name="Ward L.M."/>
            <person name="Bertran E."/>
            <person name="Johnston D.T."/>
        </authorList>
    </citation>
    <scope>NUCLEOTIDE SEQUENCE [LARGE SCALE GENOMIC DNA]</scope>
    <source>
        <strain evidence="7 8">DSM 3696</strain>
    </source>
</reference>
<feature type="transmembrane region" description="Helical" evidence="6">
    <location>
        <begin position="431"/>
        <end position="450"/>
    </location>
</feature>
<dbReference type="AlphaFoldDB" id="A0A7K3NLJ4"/>
<evidence type="ECO:0000313" key="7">
    <source>
        <dbReference type="EMBL" id="NDY57058.1"/>
    </source>
</evidence>
<feature type="transmembrane region" description="Helical" evidence="6">
    <location>
        <begin position="398"/>
        <end position="419"/>
    </location>
</feature>
<feature type="transmembrane region" description="Helical" evidence="6">
    <location>
        <begin position="372"/>
        <end position="392"/>
    </location>
</feature>
<dbReference type="RefSeq" id="WP_163302104.1">
    <property type="nucleotide sequence ID" value="NZ_JAAGRQ010000035.1"/>
</dbReference>
<feature type="transmembrane region" description="Helical" evidence="6">
    <location>
        <begin position="91"/>
        <end position="114"/>
    </location>
</feature>
<accession>A0A7K3NLJ4</accession>
<evidence type="ECO:0000256" key="5">
    <source>
        <dbReference type="ARBA" id="ARBA00023136"/>
    </source>
</evidence>
<dbReference type="PANTHER" id="PTHR30250">
    <property type="entry name" value="PST FAMILY PREDICTED COLANIC ACID TRANSPORTER"/>
    <property type="match status" value="1"/>
</dbReference>
<comment type="subcellular location">
    <subcellularLocation>
        <location evidence="1">Cell membrane</location>
        <topology evidence="1">Multi-pass membrane protein</topology>
    </subcellularLocation>
</comment>